<keyword evidence="6 15" id="KW-0812">Transmembrane</keyword>
<evidence type="ECO:0000256" key="11">
    <source>
        <dbReference type="ARBA" id="ARBA00023136"/>
    </source>
</evidence>
<evidence type="ECO:0000256" key="2">
    <source>
        <dbReference type="ARBA" id="ARBA00006278"/>
    </source>
</evidence>
<dbReference type="GO" id="GO:0015677">
    <property type="term" value="P:copper ion import"/>
    <property type="evidence" value="ECO:0007669"/>
    <property type="project" value="TreeGrafter"/>
</dbReference>
<evidence type="ECO:0000256" key="4">
    <source>
        <dbReference type="ARBA" id="ARBA00022448"/>
    </source>
</evidence>
<dbReference type="Proteomes" id="UP000006757">
    <property type="component" value="Unassembled WGS sequence"/>
</dbReference>
<dbReference type="Gene3D" id="2.40.30.10">
    <property type="entry name" value="Translation factors"/>
    <property type="match status" value="1"/>
</dbReference>
<keyword evidence="4" id="KW-0813">Transport</keyword>
<keyword evidence="5" id="KW-1003">Cell membrane</keyword>
<feature type="region of interest" description="Disordered" evidence="14">
    <location>
        <begin position="376"/>
        <end position="418"/>
    </location>
</feature>
<evidence type="ECO:0000256" key="7">
    <source>
        <dbReference type="ARBA" id="ARBA00022982"/>
    </source>
</evidence>
<dbReference type="InterPro" id="IPR017938">
    <property type="entry name" value="Riboflavin_synthase-like_b-brl"/>
</dbReference>
<dbReference type="Gene3D" id="3.40.50.80">
    <property type="entry name" value="Nucleotide-binding domain of ferredoxin-NADP reductase (FNR) module"/>
    <property type="match status" value="1"/>
</dbReference>
<evidence type="ECO:0000256" key="5">
    <source>
        <dbReference type="ARBA" id="ARBA00022475"/>
    </source>
</evidence>
<feature type="transmembrane region" description="Helical" evidence="15">
    <location>
        <begin position="270"/>
        <end position="287"/>
    </location>
</feature>
<evidence type="ECO:0000256" key="3">
    <source>
        <dbReference type="ARBA" id="ARBA00012668"/>
    </source>
</evidence>
<dbReference type="EC" id="1.16.1.9" evidence="3"/>
<dbReference type="InterPro" id="IPR051410">
    <property type="entry name" value="Ferric/Cupric_Reductase"/>
</dbReference>
<evidence type="ECO:0000256" key="6">
    <source>
        <dbReference type="ARBA" id="ARBA00022692"/>
    </source>
</evidence>
<name>K1VDH8_TRIAC</name>
<evidence type="ECO:0000256" key="14">
    <source>
        <dbReference type="SAM" id="MobiDB-lite"/>
    </source>
</evidence>
<dbReference type="CDD" id="cd06186">
    <property type="entry name" value="NOX_Duox_like_FAD_NADP"/>
    <property type="match status" value="1"/>
</dbReference>
<dbReference type="GO" id="GO:0052851">
    <property type="term" value="F:ferric-chelate reductase (NADPH) activity"/>
    <property type="evidence" value="ECO:0007669"/>
    <property type="project" value="UniProtKB-EC"/>
</dbReference>
<comment type="subcellular location">
    <subcellularLocation>
        <location evidence="1">Cell membrane</location>
        <topology evidence="1">Multi-pass membrane protein</topology>
    </subcellularLocation>
</comment>
<dbReference type="Pfam" id="PF08030">
    <property type="entry name" value="NAD_binding_6"/>
    <property type="match status" value="1"/>
</dbReference>
<dbReference type="InterPro" id="IPR017927">
    <property type="entry name" value="FAD-bd_FR_type"/>
</dbReference>
<keyword evidence="18" id="KW-1185">Reference proteome</keyword>
<keyword evidence="8 15" id="KW-1133">Transmembrane helix</keyword>
<evidence type="ECO:0000313" key="17">
    <source>
        <dbReference type="EMBL" id="EKC98915.1"/>
    </source>
</evidence>
<sequence length="913" mass="101232">MPRVDAPVTAQQAAAAYTPPYQAVFTPYATPSIYGSPTAARDFASYRYAYLLWCIIGLIAILYAVSHHLRLSGGSLGAAYNKWGMRRHTMFRQSTLPSNSTMLVAFIVAASAIVLCIAGNDYITPLSAVWDFRSSKRDIIPGAPIGNIAKSFWTSGSRFGYMAFALFPLVVLLALKSAPFAIFSIRPFTHLHADKLMPFHRMAGYFVWLITTVHVVLWTVQLFQDSYKGQPVWVAAWTNYHFIFGVVAYALMTAMVVMSVRPVRKTKFEVFYASHTLLGVALLITSILHHTVIWWWCAIALGLWAGDRITRWIRYLRINSGASSKADPRGGQAYQGVATDNIALEEFHDKMVKDPFETNYDHSAQPEIRPVGAYESRYHDATPPPGSPSYDQLSNPYDSPRSVSSPRVPPKDSDEQTLTSYHQNRVSDITPESPPIEPGFAQAQLLPSRTVRLTIRTPHKIRWSPGQYVFLTLPELSGIQSHPFTIANNDPNEIVLLIKARRGITRRLYNLVKDRSESSLRSADKRQSIVPKANPVYIRTKLEGPHGSSGRVRWGEFSTVLIICGGSGVSYGLSIVDHIARSMANFEQDHETRRVRFVWVAREYAELAWAASALCRARRLLGPEQLQIDIYVTNANLTGQDKLYDDFSLQVPKAPFAGLQRNASSESLASQLSTDPRSEFDHIDAEMEATDANIRDLTQFDSEDDVHDHAQNDFSRHIQKEGKLRRAKTRRAMKARESIGGGYNGFAVHHGEHAGYDQGYDMSQMRAAPPGGAGGDDDLGLYPPQPLASPIRANSPYGSPSAPAKACMRQDARVLYTLGPEFSPAGGTLWIDEADYAATSILSESARGGRPKLAALLEEELDKAQGAMVVTTCGPSKLNTVVSNLVSRAIKPGRIRQGDRRGHVVFYSEDFES</sequence>
<comment type="similarity">
    <text evidence="2">Belongs to the ferric reductase (FRE) family.</text>
</comment>
<dbReference type="Pfam" id="PF08022">
    <property type="entry name" value="FAD_binding_8"/>
    <property type="match status" value="1"/>
</dbReference>
<dbReference type="SUPFAM" id="SSF52343">
    <property type="entry name" value="Ferredoxin reductase-like, C-terminal NADP-linked domain"/>
    <property type="match status" value="1"/>
</dbReference>
<feature type="transmembrane region" description="Helical" evidence="15">
    <location>
        <begin position="159"/>
        <end position="183"/>
    </location>
</feature>
<evidence type="ECO:0000256" key="9">
    <source>
        <dbReference type="ARBA" id="ARBA00023002"/>
    </source>
</evidence>
<dbReference type="PROSITE" id="PS51384">
    <property type="entry name" value="FAD_FR"/>
    <property type="match status" value="1"/>
</dbReference>
<evidence type="ECO:0000256" key="1">
    <source>
        <dbReference type="ARBA" id="ARBA00004651"/>
    </source>
</evidence>
<dbReference type="SUPFAM" id="SSF63380">
    <property type="entry name" value="Riboflavin synthase domain-like"/>
    <property type="match status" value="1"/>
</dbReference>
<evidence type="ECO:0000256" key="13">
    <source>
        <dbReference type="ARBA" id="ARBA00048483"/>
    </source>
</evidence>
<feature type="domain" description="FAD-binding FR-type" evidence="16">
    <location>
        <begin position="419"/>
        <end position="552"/>
    </location>
</feature>
<keyword evidence="7" id="KW-0249">Electron transport</keyword>
<dbReference type="InParanoid" id="K1VDH8"/>
<evidence type="ECO:0000256" key="8">
    <source>
        <dbReference type="ARBA" id="ARBA00022989"/>
    </source>
</evidence>
<keyword evidence="9" id="KW-0560">Oxidoreductase</keyword>
<dbReference type="InterPro" id="IPR013112">
    <property type="entry name" value="FAD-bd_8"/>
</dbReference>
<evidence type="ECO:0000256" key="12">
    <source>
        <dbReference type="ARBA" id="ARBA00023180"/>
    </source>
</evidence>
<organism evidence="17 18">
    <name type="scientific">Trichosporon asahii var. asahii (strain CBS 8904)</name>
    <name type="common">Yeast</name>
    <dbReference type="NCBI Taxonomy" id="1220162"/>
    <lineage>
        <taxon>Eukaryota</taxon>
        <taxon>Fungi</taxon>
        <taxon>Dikarya</taxon>
        <taxon>Basidiomycota</taxon>
        <taxon>Agaricomycotina</taxon>
        <taxon>Tremellomycetes</taxon>
        <taxon>Trichosporonales</taxon>
        <taxon>Trichosporonaceae</taxon>
        <taxon>Trichosporon</taxon>
    </lineage>
</organism>
<dbReference type="AlphaFoldDB" id="K1VDH8"/>
<dbReference type="InterPro" id="IPR013121">
    <property type="entry name" value="Fe_red_NAD-bd_6"/>
</dbReference>
<dbReference type="EMBL" id="AMBO01000378">
    <property type="protein sequence ID" value="EKC98915.1"/>
    <property type="molecule type" value="Genomic_DNA"/>
</dbReference>
<dbReference type="GO" id="GO:0006879">
    <property type="term" value="P:intracellular iron ion homeostasis"/>
    <property type="evidence" value="ECO:0007669"/>
    <property type="project" value="TreeGrafter"/>
</dbReference>
<proteinExistence type="inferred from homology"/>
<comment type="catalytic activity">
    <reaction evidence="13">
        <text>2 a Fe(II)-siderophore + NADP(+) + H(+) = 2 a Fe(III)-siderophore + NADPH</text>
        <dbReference type="Rhea" id="RHEA:28795"/>
        <dbReference type="Rhea" id="RHEA-COMP:11342"/>
        <dbReference type="Rhea" id="RHEA-COMP:11344"/>
        <dbReference type="ChEBI" id="CHEBI:15378"/>
        <dbReference type="ChEBI" id="CHEBI:29033"/>
        <dbReference type="ChEBI" id="CHEBI:29034"/>
        <dbReference type="ChEBI" id="CHEBI:57783"/>
        <dbReference type="ChEBI" id="CHEBI:58349"/>
        <dbReference type="EC" id="1.16.1.9"/>
    </reaction>
</comment>
<evidence type="ECO:0000256" key="15">
    <source>
        <dbReference type="SAM" id="Phobius"/>
    </source>
</evidence>
<dbReference type="Pfam" id="PF01794">
    <property type="entry name" value="Ferric_reduct"/>
    <property type="match status" value="1"/>
</dbReference>
<dbReference type="eggNOG" id="KOG0039">
    <property type="taxonomic scope" value="Eukaryota"/>
</dbReference>
<dbReference type="PANTHER" id="PTHR32361:SF9">
    <property type="entry name" value="FERRIC REDUCTASE TRANSMEMBRANE COMPONENT 3-RELATED"/>
    <property type="match status" value="1"/>
</dbReference>
<keyword evidence="11 15" id="KW-0472">Membrane</keyword>
<evidence type="ECO:0000259" key="16">
    <source>
        <dbReference type="PROSITE" id="PS51384"/>
    </source>
</evidence>
<feature type="transmembrane region" description="Helical" evidence="15">
    <location>
        <begin position="240"/>
        <end position="258"/>
    </location>
</feature>
<feature type="transmembrane region" description="Helical" evidence="15">
    <location>
        <begin position="102"/>
        <end position="123"/>
    </location>
</feature>
<reference evidence="17 18" key="1">
    <citation type="journal article" date="2012" name="Eukaryot. Cell">
        <title>Genome sequence of the Trichosporon asahii environmental strain CBS 8904.</title>
        <authorList>
            <person name="Yang R.Y."/>
            <person name="Li H.T."/>
            <person name="Zhu H."/>
            <person name="Zhou G.P."/>
            <person name="Wang M."/>
            <person name="Wang L."/>
        </authorList>
    </citation>
    <scope>NUCLEOTIDE SEQUENCE [LARGE SCALE GENOMIC DNA]</scope>
    <source>
        <strain evidence="17 18">CBS 8904</strain>
    </source>
</reference>
<keyword evidence="12" id="KW-0325">Glycoprotein</keyword>
<dbReference type="OMA" id="WIFREYA"/>
<dbReference type="HOGENOM" id="CLU_009442_0_0_1"/>
<dbReference type="GO" id="GO:0006826">
    <property type="term" value="P:iron ion transport"/>
    <property type="evidence" value="ECO:0007669"/>
    <property type="project" value="TreeGrafter"/>
</dbReference>
<accession>K1VDH8</accession>
<dbReference type="InterPro" id="IPR039261">
    <property type="entry name" value="FNR_nucleotide-bd"/>
</dbReference>
<dbReference type="GO" id="GO:0005886">
    <property type="term" value="C:plasma membrane"/>
    <property type="evidence" value="ECO:0007669"/>
    <property type="project" value="UniProtKB-SubCell"/>
</dbReference>
<dbReference type="PANTHER" id="PTHR32361">
    <property type="entry name" value="FERRIC/CUPRIC REDUCTASE TRANSMEMBRANE COMPONENT"/>
    <property type="match status" value="1"/>
</dbReference>
<keyword evidence="10" id="KW-0406">Ion transport</keyword>
<protein>
    <recommendedName>
        <fullName evidence="3">ferric-chelate reductase (NADPH)</fullName>
        <ecNumber evidence="3">1.16.1.9</ecNumber>
    </recommendedName>
</protein>
<evidence type="ECO:0000313" key="18">
    <source>
        <dbReference type="Proteomes" id="UP000006757"/>
    </source>
</evidence>
<dbReference type="InterPro" id="IPR013130">
    <property type="entry name" value="Fe3_Rdtase_TM_dom"/>
</dbReference>
<feature type="transmembrane region" description="Helical" evidence="15">
    <location>
        <begin position="48"/>
        <end position="65"/>
    </location>
</feature>
<evidence type="ECO:0000256" key="10">
    <source>
        <dbReference type="ARBA" id="ARBA00023065"/>
    </source>
</evidence>
<dbReference type="SFLD" id="SFLDS00052">
    <property type="entry name" value="Ferric_Reductase_Domain"/>
    <property type="match status" value="2"/>
</dbReference>
<feature type="transmembrane region" description="Helical" evidence="15">
    <location>
        <begin position="203"/>
        <end position="220"/>
    </location>
</feature>
<dbReference type="STRING" id="1220162.K1VDH8"/>
<gene>
    <name evidence="17" type="ORF">A1Q2_06669</name>
</gene>
<dbReference type="OrthoDB" id="10006946at2759"/>
<comment type="caution">
    <text evidence="17">The sequence shown here is derived from an EMBL/GenBank/DDBJ whole genome shotgun (WGS) entry which is preliminary data.</text>
</comment>